<evidence type="ECO:0000313" key="2">
    <source>
        <dbReference type="Proteomes" id="UP000780721"/>
    </source>
</evidence>
<dbReference type="AlphaFoldDB" id="A0A930DY61"/>
<dbReference type="Proteomes" id="UP000780721">
    <property type="component" value="Unassembled WGS sequence"/>
</dbReference>
<evidence type="ECO:0000313" key="1">
    <source>
        <dbReference type="EMBL" id="MBF1305650.1"/>
    </source>
</evidence>
<accession>A0A930DY61</accession>
<sequence length="48" mass="5602">MQEYGIWIGKTVTKHIEGNIWELRSATDSKLRVSLIGELVRARKNQKF</sequence>
<reference evidence="1" key="1">
    <citation type="submission" date="2020-04" db="EMBL/GenBank/DDBJ databases">
        <title>Deep metagenomics examines the oral microbiome during advanced dental caries in children, revealing novel taxa and co-occurrences with host molecules.</title>
        <authorList>
            <person name="Baker J.L."/>
            <person name="Morton J.T."/>
            <person name="Dinis M."/>
            <person name="Alvarez R."/>
            <person name="Tran N.C."/>
            <person name="Knight R."/>
            <person name="Edlund A."/>
        </authorList>
    </citation>
    <scope>NUCLEOTIDE SEQUENCE</scope>
    <source>
        <strain evidence="1">JCVI_48_bin.5</strain>
    </source>
</reference>
<comment type="caution">
    <text evidence="1">The sequence shown here is derived from an EMBL/GenBank/DDBJ whole genome shotgun (WGS) entry which is preliminary data.</text>
</comment>
<protein>
    <submittedName>
        <fullName evidence="1">Uncharacterized protein</fullName>
    </submittedName>
</protein>
<proteinExistence type="predicted"/>
<dbReference type="EMBL" id="JABZRB010000224">
    <property type="protein sequence ID" value="MBF1305650.1"/>
    <property type="molecule type" value="Genomic_DNA"/>
</dbReference>
<name>A0A930DY61_9FIRM</name>
<gene>
    <name evidence="1" type="ORF">HXM91_07365</name>
</gene>
<organism evidence="1 2">
    <name type="scientific">Oribacterium sinus</name>
    <dbReference type="NCBI Taxonomy" id="237576"/>
    <lineage>
        <taxon>Bacteria</taxon>
        <taxon>Bacillati</taxon>
        <taxon>Bacillota</taxon>
        <taxon>Clostridia</taxon>
        <taxon>Lachnospirales</taxon>
        <taxon>Lachnospiraceae</taxon>
        <taxon>Oribacterium</taxon>
    </lineage>
</organism>